<reference evidence="3 4" key="1">
    <citation type="submission" date="2019-06" db="EMBL/GenBank/DDBJ databases">
        <title>Description of Kitasatospora acidophila sp. nov. isolated from pine grove soil, and reclassification of Streptomyces novaecaesareae to Kitasatospora novaeceasareae comb. nov.</title>
        <authorList>
            <person name="Kim M.J."/>
        </authorList>
    </citation>
    <scope>NUCLEOTIDE SEQUENCE [LARGE SCALE GENOMIC DNA]</scope>
    <source>
        <strain evidence="3 4">MMS16-CNU292</strain>
    </source>
</reference>
<evidence type="ECO:0000313" key="4">
    <source>
        <dbReference type="Proteomes" id="UP000319103"/>
    </source>
</evidence>
<dbReference type="InterPro" id="IPR036705">
    <property type="entry name" value="Ribosyl_crysJ1_sf"/>
</dbReference>
<evidence type="ECO:0000256" key="1">
    <source>
        <dbReference type="PIRSR" id="PIRSR605502-1"/>
    </source>
</evidence>
<organism evidence="3 4">
    <name type="scientific">Kitasatospora acidiphila</name>
    <dbReference type="NCBI Taxonomy" id="2567942"/>
    <lineage>
        <taxon>Bacteria</taxon>
        <taxon>Bacillati</taxon>
        <taxon>Actinomycetota</taxon>
        <taxon>Actinomycetes</taxon>
        <taxon>Kitasatosporales</taxon>
        <taxon>Streptomycetaceae</taxon>
        <taxon>Kitasatospora</taxon>
    </lineage>
</organism>
<sequence length="349" mass="36355">MLPIIQGQQTPRQARVSGLPVHVGAPDGKQLVAAPPAPAQSGRRPTRPGDSNAHPRHSPALDSLHGLVLGDAFGDQWLALSVDEAQARYAARELCPAPWGWTDDSAMALVLVRHLAEYGEVHQDVLARGFAAGYAADPERGYGPSMHRVLRAIGEGGDWRAVTSELFGGQGSHGNGAAMRVAPLGAWLAADLDRVAEQARLSAETTHFHVEAAAGAVAVALAAALAARSRGTAAPERPDFLLQVAELLPDGDVRSGLRIAARMPAGTSVRHAAAVLGSGYRLSAPDTVPFALWAAAGHLDDLPEAIWTCLGGWGDTDTTCAITAGVVAARTGLGGVPEHWLTARETFPV</sequence>
<dbReference type="SUPFAM" id="SSF101478">
    <property type="entry name" value="ADP-ribosylglycohydrolase"/>
    <property type="match status" value="1"/>
</dbReference>
<feature type="region of interest" description="Disordered" evidence="2">
    <location>
        <begin position="1"/>
        <end position="59"/>
    </location>
</feature>
<proteinExistence type="predicted"/>
<dbReference type="Pfam" id="PF03747">
    <property type="entry name" value="ADP_ribosyl_GH"/>
    <property type="match status" value="1"/>
</dbReference>
<keyword evidence="1" id="KW-0479">Metal-binding</keyword>
<dbReference type="PANTHER" id="PTHR16222">
    <property type="entry name" value="ADP-RIBOSYLGLYCOHYDROLASE"/>
    <property type="match status" value="1"/>
</dbReference>
<feature type="binding site" evidence="1">
    <location>
        <position position="315"/>
    </location>
    <ligand>
        <name>Mg(2+)</name>
        <dbReference type="ChEBI" id="CHEBI:18420"/>
        <label>1</label>
    </ligand>
</feature>
<feature type="binding site" evidence="1">
    <location>
        <position position="102"/>
    </location>
    <ligand>
        <name>Mg(2+)</name>
        <dbReference type="ChEBI" id="CHEBI:18420"/>
        <label>1</label>
    </ligand>
</feature>
<dbReference type="InterPro" id="IPR005502">
    <property type="entry name" value="Ribosyl_crysJ1"/>
</dbReference>
<feature type="compositionally biased region" description="Polar residues" evidence="2">
    <location>
        <begin position="1"/>
        <end position="12"/>
    </location>
</feature>
<dbReference type="GO" id="GO:0046872">
    <property type="term" value="F:metal ion binding"/>
    <property type="evidence" value="ECO:0007669"/>
    <property type="project" value="UniProtKB-KW"/>
</dbReference>
<accession>A0A540VWH2</accession>
<evidence type="ECO:0000313" key="3">
    <source>
        <dbReference type="EMBL" id="TQF01113.1"/>
    </source>
</evidence>
<feature type="binding site" evidence="1">
    <location>
        <position position="104"/>
    </location>
    <ligand>
        <name>Mg(2+)</name>
        <dbReference type="ChEBI" id="CHEBI:18420"/>
        <label>1</label>
    </ligand>
</feature>
<dbReference type="AlphaFoldDB" id="A0A540VWH2"/>
<protein>
    <submittedName>
        <fullName evidence="3">Hydrolase</fullName>
    </submittedName>
</protein>
<keyword evidence="1" id="KW-0460">Magnesium</keyword>
<dbReference type="PANTHER" id="PTHR16222:SF12">
    <property type="entry name" value="ADP-RIBOSYLGLYCOHYDROLASE-RELATED"/>
    <property type="match status" value="1"/>
</dbReference>
<keyword evidence="4" id="KW-1185">Reference proteome</keyword>
<keyword evidence="3" id="KW-0378">Hydrolase</keyword>
<feature type="binding site" evidence="1">
    <location>
        <position position="103"/>
    </location>
    <ligand>
        <name>Mg(2+)</name>
        <dbReference type="ChEBI" id="CHEBI:18420"/>
        <label>1</label>
    </ligand>
</feature>
<dbReference type="GO" id="GO:0016787">
    <property type="term" value="F:hydrolase activity"/>
    <property type="evidence" value="ECO:0007669"/>
    <property type="project" value="UniProtKB-KW"/>
</dbReference>
<feature type="binding site" evidence="1">
    <location>
        <position position="317"/>
    </location>
    <ligand>
        <name>Mg(2+)</name>
        <dbReference type="ChEBI" id="CHEBI:18420"/>
        <label>1</label>
    </ligand>
</feature>
<feature type="binding site" evidence="1">
    <location>
        <position position="318"/>
    </location>
    <ligand>
        <name>Mg(2+)</name>
        <dbReference type="ChEBI" id="CHEBI:18420"/>
        <label>1</label>
    </ligand>
</feature>
<comment type="caution">
    <text evidence="3">The sequence shown here is derived from an EMBL/GenBank/DDBJ whole genome shotgun (WGS) entry which is preliminary data.</text>
</comment>
<gene>
    <name evidence="3" type="ORF">E6W39_01250</name>
</gene>
<evidence type="ECO:0000256" key="2">
    <source>
        <dbReference type="SAM" id="MobiDB-lite"/>
    </source>
</evidence>
<dbReference type="Gene3D" id="1.10.4080.10">
    <property type="entry name" value="ADP-ribosylation/Crystallin J1"/>
    <property type="match status" value="1"/>
</dbReference>
<dbReference type="InterPro" id="IPR050792">
    <property type="entry name" value="ADP-ribosylglycohydrolase"/>
</dbReference>
<dbReference type="EMBL" id="VIGB01000003">
    <property type="protein sequence ID" value="TQF01113.1"/>
    <property type="molecule type" value="Genomic_DNA"/>
</dbReference>
<comment type="cofactor">
    <cofactor evidence="1">
        <name>Mg(2+)</name>
        <dbReference type="ChEBI" id="CHEBI:18420"/>
    </cofactor>
    <text evidence="1">Binds 2 magnesium ions per subunit.</text>
</comment>
<name>A0A540VWH2_9ACTN</name>
<dbReference type="OrthoDB" id="9798107at2"/>
<dbReference type="Proteomes" id="UP000319103">
    <property type="component" value="Unassembled WGS sequence"/>
</dbReference>